<feature type="non-terminal residue" evidence="8">
    <location>
        <position position="235"/>
    </location>
</feature>
<evidence type="ECO:0000256" key="1">
    <source>
        <dbReference type="ARBA" id="ARBA00004613"/>
    </source>
</evidence>
<feature type="non-terminal residue" evidence="8">
    <location>
        <position position="1"/>
    </location>
</feature>
<comment type="subcellular location">
    <subcellularLocation>
        <location evidence="1">Secreted</location>
    </subcellularLocation>
</comment>
<dbReference type="GO" id="GO:0005576">
    <property type="term" value="C:extracellular region"/>
    <property type="evidence" value="ECO:0007669"/>
    <property type="project" value="UniProtKB-SubCell"/>
</dbReference>
<dbReference type="PANTHER" id="PTHR31418:SF7">
    <property type="entry name" value="FATTY-ACID AND RETINOL-BINDING PROTEIN 1"/>
    <property type="match status" value="1"/>
</dbReference>
<keyword evidence="9" id="KW-1185">Reference proteome</keyword>
<dbReference type="GO" id="GO:0008289">
    <property type="term" value="F:lipid binding"/>
    <property type="evidence" value="ECO:0007669"/>
    <property type="project" value="UniProtKB-KW"/>
</dbReference>
<comment type="similarity">
    <text evidence="2">Belongs to the fatty-acid and retinol-binding protein (FARBP) family.</text>
</comment>
<evidence type="ECO:0000256" key="2">
    <source>
        <dbReference type="ARBA" id="ARBA00006648"/>
    </source>
</evidence>
<evidence type="ECO:0000256" key="6">
    <source>
        <dbReference type="ARBA" id="ARBA00023054"/>
    </source>
</evidence>
<keyword evidence="4" id="KW-0964">Secreted</keyword>
<accession>A0AAV5TCX0</accession>
<evidence type="ECO:0000313" key="9">
    <source>
        <dbReference type="Proteomes" id="UP001432027"/>
    </source>
</evidence>
<dbReference type="InterPro" id="IPR008632">
    <property type="entry name" value="Gp-FAR-1"/>
</dbReference>
<reference evidence="8" key="1">
    <citation type="submission" date="2023-10" db="EMBL/GenBank/DDBJ databases">
        <title>Genome assembly of Pristionchus species.</title>
        <authorList>
            <person name="Yoshida K."/>
            <person name="Sommer R.J."/>
        </authorList>
    </citation>
    <scope>NUCLEOTIDE SEQUENCE</scope>
    <source>
        <strain evidence="8">RS0144</strain>
    </source>
</reference>
<evidence type="ECO:0000313" key="8">
    <source>
        <dbReference type="EMBL" id="GMS92162.1"/>
    </source>
</evidence>
<keyword evidence="5" id="KW-0732">Signal</keyword>
<name>A0AAV5TCX0_9BILA</name>
<evidence type="ECO:0000256" key="5">
    <source>
        <dbReference type="ARBA" id="ARBA00022729"/>
    </source>
</evidence>
<gene>
    <name evidence="8" type="ORF">PENTCL1PPCAC_14337</name>
</gene>
<sequence length="235" mass="26572">LIVFSSGLASCQSLQLGSKREALLRRVFEEEGSDGSLNVTAAVSVIEEESERVGRTPEEHFLRCFPYDMQHPLKRNDVNEVVDEFHSKSATLYFRRAEEVMDVIKSDLPTAHVMLLKLFNNDLEALDHLITKLDHDSSVFLRNLRTTVLEMLVSWSSNKSHRAYTPILAKAITKVLTEFKGLPIASKNNLEKTTCFRTFLRIEDQSGRIGEIQEALEGFVTRGRAIEYLKGGNAN</sequence>
<evidence type="ECO:0000256" key="4">
    <source>
        <dbReference type="ARBA" id="ARBA00022525"/>
    </source>
</evidence>
<keyword evidence="6" id="KW-0175">Coiled coil</keyword>
<evidence type="ECO:0000256" key="7">
    <source>
        <dbReference type="ARBA" id="ARBA00023121"/>
    </source>
</evidence>
<comment type="caution">
    <text evidence="8">The sequence shown here is derived from an EMBL/GenBank/DDBJ whole genome shotgun (WGS) entry which is preliminary data.</text>
</comment>
<keyword evidence="7" id="KW-0446">Lipid-binding</keyword>
<evidence type="ECO:0000256" key="3">
    <source>
        <dbReference type="ARBA" id="ARBA00017453"/>
    </source>
</evidence>
<organism evidence="8 9">
    <name type="scientific">Pristionchus entomophagus</name>
    <dbReference type="NCBI Taxonomy" id="358040"/>
    <lineage>
        <taxon>Eukaryota</taxon>
        <taxon>Metazoa</taxon>
        <taxon>Ecdysozoa</taxon>
        <taxon>Nematoda</taxon>
        <taxon>Chromadorea</taxon>
        <taxon>Rhabditida</taxon>
        <taxon>Rhabditina</taxon>
        <taxon>Diplogasteromorpha</taxon>
        <taxon>Diplogasteroidea</taxon>
        <taxon>Neodiplogasteridae</taxon>
        <taxon>Pristionchus</taxon>
    </lineage>
</organism>
<proteinExistence type="inferred from homology"/>
<protein>
    <recommendedName>
        <fullName evidence="3">Fatty-acid and retinol-binding protein 1</fullName>
    </recommendedName>
</protein>
<dbReference type="PANTHER" id="PTHR31418">
    <property type="entry name" value="FATTY-ACID AND RETINOL-BINDING PROTEIN 1"/>
    <property type="match status" value="1"/>
</dbReference>
<dbReference type="EMBL" id="BTSX01000004">
    <property type="protein sequence ID" value="GMS92162.1"/>
    <property type="molecule type" value="Genomic_DNA"/>
</dbReference>
<dbReference type="AlphaFoldDB" id="A0AAV5TCX0"/>
<dbReference type="Proteomes" id="UP001432027">
    <property type="component" value="Unassembled WGS sequence"/>
</dbReference>